<accession>A0A2U0TZ22</accession>
<keyword evidence="2" id="KW-1185">Reference proteome</keyword>
<evidence type="ECO:0000313" key="2">
    <source>
        <dbReference type="Proteomes" id="UP000245870"/>
    </source>
</evidence>
<comment type="caution">
    <text evidence="1">The sequence shown here is derived from an EMBL/GenBank/DDBJ whole genome shotgun (WGS) entry which is preliminary data.</text>
</comment>
<evidence type="ECO:0000313" key="1">
    <source>
        <dbReference type="EMBL" id="PVX48869.1"/>
    </source>
</evidence>
<reference evidence="1 2" key="1">
    <citation type="submission" date="2018-05" db="EMBL/GenBank/DDBJ databases">
        <title>Genomic Encyclopedia of Type Strains, Phase IV (KMG-IV): sequencing the most valuable type-strain genomes for metagenomic binning, comparative biology and taxonomic classification.</title>
        <authorList>
            <person name="Goeker M."/>
        </authorList>
    </citation>
    <scope>NUCLEOTIDE SEQUENCE [LARGE SCALE GENOMIC DNA]</scope>
    <source>
        <strain evidence="1 2">DSM 100333</strain>
    </source>
</reference>
<proteinExistence type="predicted"/>
<sequence length="63" mass="7553">MKSLYHRLVTIACAVAFTRMMPHGYFMLLKILPIQTTNNTYKLVNMWHHYLWVFFAICVKMNT</sequence>
<protein>
    <submittedName>
        <fullName evidence="1">Uncharacterized protein</fullName>
    </submittedName>
</protein>
<dbReference type="EMBL" id="QENY01000022">
    <property type="protein sequence ID" value="PVX48869.1"/>
    <property type="molecule type" value="Genomic_DNA"/>
</dbReference>
<dbReference type="AlphaFoldDB" id="A0A2U0TZ22"/>
<name>A0A2U0TZ22_9BACT</name>
<dbReference type="Proteomes" id="UP000245870">
    <property type="component" value="Unassembled WGS sequence"/>
</dbReference>
<gene>
    <name evidence="1" type="ORF">C7379_12210</name>
</gene>
<organism evidence="1 2">
    <name type="scientific">Hallella colorans</name>
    <dbReference type="NCBI Taxonomy" id="1703337"/>
    <lineage>
        <taxon>Bacteria</taxon>
        <taxon>Pseudomonadati</taxon>
        <taxon>Bacteroidota</taxon>
        <taxon>Bacteroidia</taxon>
        <taxon>Bacteroidales</taxon>
        <taxon>Prevotellaceae</taxon>
        <taxon>Hallella</taxon>
    </lineage>
</organism>